<dbReference type="InterPro" id="IPR004813">
    <property type="entry name" value="OPT"/>
</dbReference>
<dbReference type="AlphaFoldDB" id="A0A4S4L0J2"/>
<gene>
    <name evidence="9" type="ORF">EW146_g10226</name>
</gene>
<feature type="transmembrane region" description="Helical" evidence="8">
    <location>
        <begin position="433"/>
        <end position="458"/>
    </location>
</feature>
<dbReference type="EMBL" id="SGPL01001192">
    <property type="protein sequence ID" value="THH04251.1"/>
    <property type="molecule type" value="Genomic_DNA"/>
</dbReference>
<evidence type="ECO:0000256" key="4">
    <source>
        <dbReference type="ARBA" id="ARBA00022692"/>
    </source>
</evidence>
<keyword evidence="5 8" id="KW-1133">Transmembrane helix</keyword>
<dbReference type="GO" id="GO:1902716">
    <property type="term" value="C:cell cortex of growing cell tip"/>
    <property type="evidence" value="ECO:0007669"/>
    <property type="project" value="TreeGrafter"/>
</dbReference>
<feature type="region of interest" description="Disordered" evidence="7">
    <location>
        <begin position="154"/>
        <end position="187"/>
    </location>
</feature>
<keyword evidence="10" id="KW-1185">Reference proteome</keyword>
<evidence type="ECO:0000256" key="8">
    <source>
        <dbReference type="SAM" id="Phobius"/>
    </source>
</evidence>
<dbReference type="OrthoDB" id="5588096at2759"/>
<evidence type="ECO:0000256" key="6">
    <source>
        <dbReference type="ARBA" id="ARBA00023136"/>
    </source>
</evidence>
<evidence type="ECO:0000256" key="5">
    <source>
        <dbReference type="ARBA" id="ARBA00022989"/>
    </source>
</evidence>
<feature type="compositionally biased region" description="Acidic residues" evidence="7">
    <location>
        <begin position="93"/>
        <end position="113"/>
    </location>
</feature>
<dbReference type="PANTHER" id="PTHR21601">
    <property type="entry name" value="SPA2 PROTEIN"/>
    <property type="match status" value="1"/>
</dbReference>
<keyword evidence="3" id="KW-0813">Transport</keyword>
<feature type="compositionally biased region" description="Basic and acidic residues" evidence="7">
    <location>
        <begin position="177"/>
        <end position="187"/>
    </location>
</feature>
<keyword evidence="6 8" id="KW-0472">Membrane</keyword>
<dbReference type="GO" id="GO:0005826">
    <property type="term" value="C:actomyosin contractile ring"/>
    <property type="evidence" value="ECO:0007669"/>
    <property type="project" value="TreeGrafter"/>
</dbReference>
<comment type="subcellular location">
    <subcellularLocation>
        <location evidence="1">Membrane</location>
        <topology evidence="1">Multi-pass membrane protein</topology>
    </subcellularLocation>
</comment>
<feature type="transmembrane region" description="Helical" evidence="8">
    <location>
        <begin position="392"/>
        <end position="413"/>
    </location>
</feature>
<dbReference type="InterPro" id="IPR039892">
    <property type="entry name" value="Spa2/Sph1"/>
</dbReference>
<evidence type="ECO:0000256" key="1">
    <source>
        <dbReference type="ARBA" id="ARBA00004141"/>
    </source>
</evidence>
<accession>A0A4S4L0J2</accession>
<dbReference type="PANTHER" id="PTHR21601:SF0">
    <property type="entry name" value="PROTEIN SPA2-RELATED"/>
    <property type="match status" value="1"/>
</dbReference>
<feature type="region of interest" description="Disordered" evidence="7">
    <location>
        <begin position="1"/>
        <end position="138"/>
    </location>
</feature>
<evidence type="ECO:0000256" key="3">
    <source>
        <dbReference type="ARBA" id="ARBA00022448"/>
    </source>
</evidence>
<dbReference type="Proteomes" id="UP000310158">
    <property type="component" value="Unassembled WGS sequence"/>
</dbReference>
<proteinExistence type="inferred from homology"/>
<sequence length="787" mass="87695">MSEDRDRPTSSSTQCKPSQDDDAFSARRSEYPYGGVGVQEPPSDTSAFRRRPSEDSAMAKSQVVIPNNSTIAEEEIEVPYGRQAREGGSTAAGEDDLDEAGLEDGVRDEDEDSGGGLSALGRRLGSASGEEDRGAQSAGDAYFDKMSFGRASVASDRSLGRHGSGNNGGRSSGGGGGEEHERLKRDYEYRIATMQSRMGGLEREVEGVAEKERRWAESEARVMQLEGELMELRERTEEQRAAMQAMQKELRDAREDLEQSREREARRSREDEEELQILRERCERLEEERTGAIGGANAEIVDQLRSDMEGLLAEVSDLSRRNDELMTSKDSDLVVIRDMDIQLKEYKRKYEQAKTELRSVKADEDDIQLDRADEEEEGSQRVRALLAPNGRYAIVPFSILIGLGVPVPFWIIHRLFPKLGANTVITPILCWNLGYLSVGINSSVFTTFMLAVFSQYYLRRYRPTWFRKFNFFASGGSAFSRPRASDRRGKAGCGPWIRREQVGVRERVVARNAGHGYESECGESRPVGGDSVVEGWNEKEWVPVLLRGSQVLKAVPKRDEAISWIPVDVTASALLEMLGSSEPSFTLSIQIPPNGASSATLLLSYLVSRLSRDHSAPKTNPALNLVDFFAKELANETSVVLSTERAARVSESLKGVKRLGREDVENWVAYWRSVGFLIGRRTLITRAVSKLVTMNRLASDLNVNAFACNFYDPNGRLDTEVNEDEANYLNWRIFERLTTGAGVSGALHTYRGRIGGVDDALRAPISEDRERAVRQKCVMGIEIDIPY</sequence>
<name>A0A4S4L0J2_9AGAM</name>
<dbReference type="GO" id="GO:0016020">
    <property type="term" value="C:membrane"/>
    <property type="evidence" value="ECO:0007669"/>
    <property type="project" value="UniProtKB-SubCell"/>
</dbReference>
<protein>
    <submittedName>
        <fullName evidence="9">Uncharacterized protein</fullName>
    </submittedName>
</protein>
<dbReference type="GO" id="GO:0035673">
    <property type="term" value="F:oligopeptide transmembrane transporter activity"/>
    <property type="evidence" value="ECO:0007669"/>
    <property type="project" value="InterPro"/>
</dbReference>
<organism evidence="9 10">
    <name type="scientific">Bondarzewia mesenterica</name>
    <dbReference type="NCBI Taxonomy" id="1095465"/>
    <lineage>
        <taxon>Eukaryota</taxon>
        <taxon>Fungi</taxon>
        <taxon>Dikarya</taxon>
        <taxon>Basidiomycota</taxon>
        <taxon>Agaricomycotina</taxon>
        <taxon>Agaricomycetes</taxon>
        <taxon>Russulales</taxon>
        <taxon>Bondarzewiaceae</taxon>
        <taxon>Bondarzewia</taxon>
    </lineage>
</organism>
<dbReference type="Gene3D" id="3.40.50.720">
    <property type="entry name" value="NAD(P)-binding Rossmann-like Domain"/>
    <property type="match status" value="1"/>
</dbReference>
<evidence type="ECO:0000313" key="9">
    <source>
        <dbReference type="EMBL" id="THH04251.1"/>
    </source>
</evidence>
<comment type="similarity">
    <text evidence="2">Belongs to the oligopeptide OPT transporter family.</text>
</comment>
<feature type="compositionally biased region" description="Gly residues" evidence="7">
    <location>
        <begin position="162"/>
        <end position="176"/>
    </location>
</feature>
<evidence type="ECO:0000313" key="10">
    <source>
        <dbReference type="Proteomes" id="UP000310158"/>
    </source>
</evidence>
<evidence type="ECO:0000256" key="2">
    <source>
        <dbReference type="ARBA" id="ARBA00008807"/>
    </source>
</evidence>
<evidence type="ECO:0000256" key="7">
    <source>
        <dbReference type="SAM" id="MobiDB-lite"/>
    </source>
</evidence>
<feature type="compositionally biased region" description="Low complexity" evidence="7">
    <location>
        <begin position="119"/>
        <end position="128"/>
    </location>
</feature>
<reference evidence="9 10" key="1">
    <citation type="submission" date="2019-02" db="EMBL/GenBank/DDBJ databases">
        <title>Genome sequencing of the rare red list fungi Bondarzewia mesenterica.</title>
        <authorList>
            <person name="Buettner E."/>
            <person name="Kellner H."/>
        </authorList>
    </citation>
    <scope>NUCLEOTIDE SEQUENCE [LARGE SCALE GENOMIC DNA]</scope>
    <source>
        <strain evidence="9 10">DSM 108281</strain>
    </source>
</reference>
<dbReference type="Pfam" id="PF03169">
    <property type="entry name" value="OPT"/>
    <property type="match status" value="1"/>
</dbReference>
<keyword evidence="4 8" id="KW-0812">Transmembrane</keyword>
<comment type="caution">
    <text evidence="9">The sequence shown here is derived from an EMBL/GenBank/DDBJ whole genome shotgun (WGS) entry which is preliminary data.</text>
</comment>
<dbReference type="GO" id="GO:0005078">
    <property type="term" value="F:MAP-kinase scaffold activity"/>
    <property type="evidence" value="ECO:0007669"/>
    <property type="project" value="TreeGrafter"/>
</dbReference>
<feature type="region of interest" description="Disordered" evidence="7">
    <location>
        <begin position="236"/>
        <end position="271"/>
    </location>
</feature>
<feature type="compositionally biased region" description="Basic and acidic residues" evidence="7">
    <location>
        <begin position="248"/>
        <end position="271"/>
    </location>
</feature>